<protein>
    <submittedName>
        <fullName evidence="2">HupF/HypC family protein</fullName>
    </submittedName>
</protein>
<accession>A0A1J5RCK4</accession>
<evidence type="ECO:0000256" key="1">
    <source>
        <dbReference type="ARBA" id="ARBA00006018"/>
    </source>
</evidence>
<dbReference type="PANTHER" id="PTHR35177">
    <property type="entry name" value="HYDROGENASE MATURATION FACTOR HYBG"/>
    <property type="match status" value="1"/>
</dbReference>
<gene>
    <name evidence="2" type="ORF">GALL_282230</name>
</gene>
<dbReference type="Pfam" id="PF01455">
    <property type="entry name" value="HupF_HypC"/>
    <property type="match status" value="1"/>
</dbReference>
<reference evidence="2" key="1">
    <citation type="submission" date="2016-10" db="EMBL/GenBank/DDBJ databases">
        <title>Sequence of Gallionella enrichment culture.</title>
        <authorList>
            <person name="Poehlein A."/>
            <person name="Muehling M."/>
            <person name="Daniel R."/>
        </authorList>
    </citation>
    <scope>NUCLEOTIDE SEQUENCE</scope>
</reference>
<dbReference type="GO" id="GO:0051604">
    <property type="term" value="P:protein maturation"/>
    <property type="evidence" value="ECO:0007669"/>
    <property type="project" value="TreeGrafter"/>
</dbReference>
<dbReference type="NCBIfam" id="TIGR00074">
    <property type="entry name" value="hypC_hupF"/>
    <property type="match status" value="1"/>
</dbReference>
<dbReference type="Gene3D" id="2.30.30.140">
    <property type="match status" value="1"/>
</dbReference>
<organism evidence="2">
    <name type="scientific">mine drainage metagenome</name>
    <dbReference type="NCBI Taxonomy" id="410659"/>
    <lineage>
        <taxon>unclassified sequences</taxon>
        <taxon>metagenomes</taxon>
        <taxon>ecological metagenomes</taxon>
    </lineage>
</organism>
<dbReference type="GO" id="GO:1902670">
    <property type="term" value="F:carbon dioxide binding"/>
    <property type="evidence" value="ECO:0007669"/>
    <property type="project" value="TreeGrafter"/>
</dbReference>
<dbReference type="PROSITE" id="PS01097">
    <property type="entry name" value="HUPF_HYPC"/>
    <property type="match status" value="1"/>
</dbReference>
<dbReference type="InterPro" id="IPR001109">
    <property type="entry name" value="Hydrogenase_HupF/HypC"/>
</dbReference>
<dbReference type="EMBL" id="MLJW01000313">
    <property type="protein sequence ID" value="OIQ89852.1"/>
    <property type="molecule type" value="Genomic_DNA"/>
</dbReference>
<sequence>MCIALPHRVLSVDADVALVEHEDARCEVSLLLLADEVAVGDYLLLHTGGFAVERLDAQTAQQRLREAAELLSAGGAAAFARLGRS</sequence>
<dbReference type="SUPFAM" id="SSF159127">
    <property type="entry name" value="HupF/HypC-like"/>
    <property type="match status" value="1"/>
</dbReference>
<dbReference type="GO" id="GO:0005506">
    <property type="term" value="F:iron ion binding"/>
    <property type="evidence" value="ECO:0007669"/>
    <property type="project" value="TreeGrafter"/>
</dbReference>
<comment type="caution">
    <text evidence="2">The sequence shown here is derived from an EMBL/GenBank/DDBJ whole genome shotgun (WGS) entry which is preliminary data.</text>
</comment>
<dbReference type="PANTHER" id="PTHR35177:SF2">
    <property type="entry name" value="HYDROGENASE MATURATION FACTOR HYBG"/>
    <property type="match status" value="1"/>
</dbReference>
<comment type="similarity">
    <text evidence="1">Belongs to the HupF/HypC family.</text>
</comment>
<name>A0A1J5RCK4_9ZZZZ</name>
<evidence type="ECO:0000313" key="2">
    <source>
        <dbReference type="EMBL" id="OIQ89852.1"/>
    </source>
</evidence>
<proteinExistence type="inferred from homology"/>
<dbReference type="AlphaFoldDB" id="A0A1J5RCK4"/>
<dbReference type="InterPro" id="IPR019812">
    <property type="entry name" value="Hydgase_assmbl_chp_CS"/>
</dbReference>